<organism evidence="1 2">
    <name type="scientific">Prorocentrum cordatum</name>
    <dbReference type="NCBI Taxonomy" id="2364126"/>
    <lineage>
        <taxon>Eukaryota</taxon>
        <taxon>Sar</taxon>
        <taxon>Alveolata</taxon>
        <taxon>Dinophyceae</taxon>
        <taxon>Prorocentrales</taxon>
        <taxon>Prorocentraceae</taxon>
        <taxon>Prorocentrum</taxon>
    </lineage>
</organism>
<comment type="caution">
    <text evidence="1">The sequence shown here is derived from an EMBL/GenBank/DDBJ whole genome shotgun (WGS) entry which is preliminary data.</text>
</comment>
<accession>A0ABN9QI91</accession>
<evidence type="ECO:0000313" key="2">
    <source>
        <dbReference type="Proteomes" id="UP001189429"/>
    </source>
</evidence>
<reference evidence="1" key="1">
    <citation type="submission" date="2023-10" db="EMBL/GenBank/DDBJ databases">
        <authorList>
            <person name="Chen Y."/>
            <person name="Shah S."/>
            <person name="Dougan E. K."/>
            <person name="Thang M."/>
            <person name="Chan C."/>
        </authorList>
    </citation>
    <scope>NUCLEOTIDE SEQUENCE [LARGE SCALE GENOMIC DNA]</scope>
</reference>
<protein>
    <submittedName>
        <fullName evidence="1">Uncharacterized protein</fullName>
    </submittedName>
</protein>
<evidence type="ECO:0000313" key="1">
    <source>
        <dbReference type="EMBL" id="CAK0804526.1"/>
    </source>
</evidence>
<gene>
    <name evidence="1" type="ORF">PCOR1329_LOCUS11292</name>
</gene>
<keyword evidence="2" id="KW-1185">Reference proteome</keyword>
<sequence length="177" mass="19434">MGVAESGPSKPHQHRSGAVFLESVLRLLSWVGAGAPPLACGAYRPAPMQDFRAEFQKQTAPACSGGEFGLFLVGHGNRRACFASSTDQDCDRDCWRRRRFAAWFAARGEVSRPAWPPILRRESSSPLGEQDNYFSSHDCGLLRGLVWRPAAVRICLQYFSGGASFLNEALSQVCLRA</sequence>
<proteinExistence type="predicted"/>
<dbReference type="Proteomes" id="UP001189429">
    <property type="component" value="Unassembled WGS sequence"/>
</dbReference>
<name>A0ABN9QI91_9DINO</name>
<dbReference type="EMBL" id="CAUYUJ010003252">
    <property type="protein sequence ID" value="CAK0804526.1"/>
    <property type="molecule type" value="Genomic_DNA"/>
</dbReference>